<sequence>MHVTFGVVAMVAFLFTISVPSGEASCVHPYPTVTCGENEEYQHCGTACPLTCANMDTIQSCTKQCVVGCFCKEGYVRNDKNKCIRRCLCPKQYNY</sequence>
<dbReference type="AlphaFoldDB" id="A0A182RDI8"/>
<dbReference type="Pfam" id="PF01826">
    <property type="entry name" value="TIL"/>
    <property type="match status" value="1"/>
</dbReference>
<dbReference type="VEuPathDB" id="VectorBase:AFUN004260"/>
<keyword evidence="5" id="KW-0732">Signal</keyword>
<protein>
    <submittedName>
        <fullName evidence="7">TIL domain-containing protein</fullName>
    </submittedName>
</protein>
<keyword evidence="4" id="KW-1015">Disulfide bond</keyword>
<evidence type="ECO:0000259" key="6">
    <source>
        <dbReference type="Pfam" id="PF01826"/>
    </source>
</evidence>
<name>A0A182RDI8_ANOFN</name>
<proteinExistence type="inferred from homology"/>
<dbReference type="InterPro" id="IPR002919">
    <property type="entry name" value="TIL_dom"/>
</dbReference>
<dbReference type="InterPro" id="IPR051368">
    <property type="entry name" value="SerProtInhib-TIL_Domain"/>
</dbReference>
<dbReference type="GO" id="GO:0004867">
    <property type="term" value="F:serine-type endopeptidase inhibitor activity"/>
    <property type="evidence" value="ECO:0007669"/>
    <property type="project" value="UniProtKB-KW"/>
</dbReference>
<dbReference type="Gene3D" id="2.10.25.10">
    <property type="entry name" value="Laminin"/>
    <property type="match status" value="1"/>
</dbReference>
<dbReference type="InterPro" id="IPR036084">
    <property type="entry name" value="Ser_inhib-like_sf"/>
</dbReference>
<dbReference type="STRING" id="62324.A0A182RDI8"/>
<evidence type="ECO:0000256" key="4">
    <source>
        <dbReference type="ARBA" id="ARBA00023157"/>
    </source>
</evidence>
<feature type="chain" id="PRO_5021276704" evidence="5">
    <location>
        <begin position="25"/>
        <end position="95"/>
    </location>
</feature>
<organism evidence="7">
    <name type="scientific">Anopheles funestus</name>
    <name type="common">African malaria mosquito</name>
    <dbReference type="NCBI Taxonomy" id="62324"/>
    <lineage>
        <taxon>Eukaryota</taxon>
        <taxon>Metazoa</taxon>
        <taxon>Ecdysozoa</taxon>
        <taxon>Arthropoda</taxon>
        <taxon>Hexapoda</taxon>
        <taxon>Insecta</taxon>
        <taxon>Pterygota</taxon>
        <taxon>Neoptera</taxon>
        <taxon>Endopterygota</taxon>
        <taxon>Diptera</taxon>
        <taxon>Nematocera</taxon>
        <taxon>Culicoidea</taxon>
        <taxon>Culicidae</taxon>
        <taxon>Anophelinae</taxon>
        <taxon>Anopheles</taxon>
    </lineage>
</organism>
<evidence type="ECO:0000313" key="7">
    <source>
        <dbReference type="EnsemblMetazoa" id="AFUN004260-PA"/>
    </source>
</evidence>
<dbReference type="SUPFAM" id="SSF57567">
    <property type="entry name" value="Serine protease inhibitors"/>
    <property type="match status" value="1"/>
</dbReference>
<evidence type="ECO:0000256" key="3">
    <source>
        <dbReference type="ARBA" id="ARBA00022900"/>
    </source>
</evidence>
<dbReference type="CDD" id="cd19941">
    <property type="entry name" value="TIL"/>
    <property type="match status" value="1"/>
</dbReference>
<feature type="signal peptide" evidence="5">
    <location>
        <begin position="1"/>
        <end position="24"/>
    </location>
</feature>
<evidence type="ECO:0000256" key="2">
    <source>
        <dbReference type="ARBA" id="ARBA00022690"/>
    </source>
</evidence>
<feature type="domain" description="TIL" evidence="6">
    <location>
        <begin position="35"/>
        <end position="89"/>
    </location>
</feature>
<dbReference type="FunFam" id="2.10.25.10:FF:000055">
    <property type="entry name" value="alpha-tectorin isoform X1"/>
    <property type="match status" value="1"/>
</dbReference>
<comment type="similarity">
    <text evidence="1">Belongs to the serine protease inhibitor-like (TIL domain-containing) family.</text>
</comment>
<accession>A0A182RDI8</accession>
<evidence type="ECO:0000256" key="5">
    <source>
        <dbReference type="SAM" id="SignalP"/>
    </source>
</evidence>
<dbReference type="PANTHER" id="PTHR23259">
    <property type="entry name" value="RIDDLE"/>
    <property type="match status" value="1"/>
</dbReference>
<dbReference type="PANTHER" id="PTHR23259:SF70">
    <property type="entry name" value="ACCESSORY GLAND PROTEIN ACP62F-RELATED"/>
    <property type="match status" value="1"/>
</dbReference>
<reference evidence="7" key="1">
    <citation type="submission" date="2020-05" db="UniProtKB">
        <authorList>
            <consortium name="EnsemblMetazoa"/>
        </authorList>
    </citation>
    <scope>IDENTIFICATION</scope>
    <source>
        <strain evidence="7">FUMOZ</strain>
    </source>
</reference>
<evidence type="ECO:0000256" key="1">
    <source>
        <dbReference type="ARBA" id="ARBA00007611"/>
    </source>
</evidence>
<keyword evidence="3" id="KW-0722">Serine protease inhibitor</keyword>
<dbReference type="EnsemblMetazoa" id="AFUN004260-RA">
    <property type="protein sequence ID" value="AFUN004260-PA"/>
    <property type="gene ID" value="AFUN004260"/>
</dbReference>
<keyword evidence="2" id="KW-0646">Protease inhibitor</keyword>